<keyword evidence="6 7" id="KW-0862">Zinc</keyword>
<dbReference type="PROSITE" id="PS50103">
    <property type="entry name" value="ZF_C3H1"/>
    <property type="match status" value="1"/>
</dbReference>
<dbReference type="InterPro" id="IPR017907">
    <property type="entry name" value="Znf_RING_CS"/>
</dbReference>
<evidence type="ECO:0000259" key="9">
    <source>
        <dbReference type="PROSITE" id="PS50089"/>
    </source>
</evidence>
<accession>A0AA35SEN0</accession>
<dbReference type="GO" id="GO:0061630">
    <property type="term" value="F:ubiquitin protein ligase activity"/>
    <property type="evidence" value="ECO:0007669"/>
    <property type="project" value="UniProtKB-EC"/>
</dbReference>
<evidence type="ECO:0000256" key="8">
    <source>
        <dbReference type="SAM" id="MobiDB-lite"/>
    </source>
</evidence>
<dbReference type="CDD" id="cd16521">
    <property type="entry name" value="RING-HC_MKRN"/>
    <property type="match status" value="1"/>
</dbReference>
<evidence type="ECO:0000256" key="1">
    <source>
        <dbReference type="ARBA" id="ARBA00000900"/>
    </source>
</evidence>
<feature type="domain" description="C3H1-type" evidence="10">
    <location>
        <begin position="80"/>
        <end position="109"/>
    </location>
</feature>
<evidence type="ECO:0000256" key="3">
    <source>
        <dbReference type="ARBA" id="ARBA00022679"/>
    </source>
</evidence>
<comment type="catalytic activity">
    <reaction evidence="1">
        <text>S-ubiquitinyl-[E2 ubiquitin-conjugating enzyme]-L-cysteine + [acceptor protein]-L-lysine = [E2 ubiquitin-conjugating enzyme]-L-cysteine + N(6)-ubiquitinyl-[acceptor protein]-L-lysine.</text>
        <dbReference type="EC" id="2.3.2.27"/>
    </reaction>
</comment>
<keyword evidence="5 7" id="KW-0863">Zinc-finger</keyword>
<protein>
    <recommendedName>
        <fullName evidence="2">RING-type E3 ubiquitin transferase</fullName>
        <ecNumber evidence="2">2.3.2.27</ecNumber>
    </recommendedName>
</protein>
<dbReference type="GO" id="GO:0008270">
    <property type="term" value="F:zinc ion binding"/>
    <property type="evidence" value="ECO:0007669"/>
    <property type="project" value="UniProtKB-KW"/>
</dbReference>
<dbReference type="Gene3D" id="3.30.40.10">
    <property type="entry name" value="Zinc/RING finger domain, C3HC4 (zinc finger)"/>
    <property type="match status" value="1"/>
</dbReference>
<dbReference type="Proteomes" id="UP001174909">
    <property type="component" value="Unassembled WGS sequence"/>
</dbReference>
<name>A0AA35SEN0_GEOBA</name>
<organism evidence="11 12">
    <name type="scientific">Geodia barretti</name>
    <name type="common">Barrett's horny sponge</name>
    <dbReference type="NCBI Taxonomy" id="519541"/>
    <lineage>
        <taxon>Eukaryota</taxon>
        <taxon>Metazoa</taxon>
        <taxon>Porifera</taxon>
        <taxon>Demospongiae</taxon>
        <taxon>Heteroscleromorpha</taxon>
        <taxon>Tetractinellida</taxon>
        <taxon>Astrophorina</taxon>
        <taxon>Geodiidae</taxon>
        <taxon>Geodia</taxon>
    </lineage>
</organism>
<evidence type="ECO:0000256" key="2">
    <source>
        <dbReference type="ARBA" id="ARBA00012483"/>
    </source>
</evidence>
<dbReference type="PANTHER" id="PTHR11224:SF10">
    <property type="entry name" value="IP09428P-RELATED"/>
    <property type="match status" value="1"/>
</dbReference>
<dbReference type="SUPFAM" id="SSF57850">
    <property type="entry name" value="RING/U-box"/>
    <property type="match status" value="1"/>
</dbReference>
<evidence type="ECO:0000256" key="4">
    <source>
        <dbReference type="ARBA" id="ARBA00022723"/>
    </source>
</evidence>
<dbReference type="SMART" id="SM00184">
    <property type="entry name" value="RING"/>
    <property type="match status" value="1"/>
</dbReference>
<feature type="region of interest" description="Disordered" evidence="8">
    <location>
        <begin position="144"/>
        <end position="174"/>
    </location>
</feature>
<evidence type="ECO:0000256" key="5">
    <source>
        <dbReference type="ARBA" id="ARBA00022771"/>
    </source>
</evidence>
<dbReference type="PROSITE" id="PS50089">
    <property type="entry name" value="ZF_RING_2"/>
    <property type="match status" value="1"/>
</dbReference>
<feature type="domain" description="RING-type" evidence="9">
    <location>
        <begin position="5"/>
        <end position="51"/>
    </location>
</feature>
<evidence type="ECO:0000256" key="6">
    <source>
        <dbReference type="ARBA" id="ARBA00022833"/>
    </source>
</evidence>
<dbReference type="AlphaFoldDB" id="A0AA35SEN0"/>
<feature type="zinc finger region" description="C3H1-type" evidence="7">
    <location>
        <begin position="80"/>
        <end position="109"/>
    </location>
</feature>
<keyword evidence="12" id="KW-1185">Reference proteome</keyword>
<dbReference type="InterPro" id="IPR045072">
    <property type="entry name" value="MKRN-like"/>
</dbReference>
<evidence type="ECO:0000313" key="11">
    <source>
        <dbReference type="EMBL" id="CAI8028700.1"/>
    </source>
</evidence>
<proteinExistence type="predicted"/>
<dbReference type="InterPro" id="IPR001841">
    <property type="entry name" value="Znf_RING"/>
</dbReference>
<dbReference type="GO" id="GO:0000209">
    <property type="term" value="P:protein polyubiquitination"/>
    <property type="evidence" value="ECO:0007669"/>
    <property type="project" value="InterPro"/>
</dbReference>
<evidence type="ECO:0000259" key="10">
    <source>
        <dbReference type="PROSITE" id="PS50103"/>
    </source>
</evidence>
<comment type="caution">
    <text evidence="11">The sequence shown here is derived from an EMBL/GenBank/DDBJ whole genome shotgun (WGS) entry which is preliminary data.</text>
</comment>
<dbReference type="InterPro" id="IPR000571">
    <property type="entry name" value="Znf_CCCH"/>
</dbReference>
<evidence type="ECO:0000256" key="7">
    <source>
        <dbReference type="PROSITE-ProRule" id="PRU00723"/>
    </source>
</evidence>
<dbReference type="Gene3D" id="4.10.1000.10">
    <property type="entry name" value="Zinc finger, CCCH-type"/>
    <property type="match status" value="1"/>
</dbReference>
<keyword evidence="4 7" id="KW-0479">Metal-binding</keyword>
<dbReference type="EC" id="2.3.2.27" evidence="2"/>
<sequence>MEVVLCKVSLSDRRFGILSHCDHCFCLGCIRKWRGSTHARKITIRACPLCRTVSHFVIPSQVWVDEEEEKKKLIDEYKSNLSKQHCKHFNRGKGTCPFGNSCFYKHEYEDGTKATIVPRVAVNDQGEGKFVGDHTLWEFIEERDAREEEDDRVGLSRGVDWTSSSSESDHDPFL</sequence>
<keyword evidence="3" id="KW-0808">Transferase</keyword>
<dbReference type="PROSITE" id="PS00518">
    <property type="entry name" value="ZF_RING_1"/>
    <property type="match status" value="1"/>
</dbReference>
<dbReference type="EMBL" id="CASHTH010002356">
    <property type="protein sequence ID" value="CAI8028700.1"/>
    <property type="molecule type" value="Genomic_DNA"/>
</dbReference>
<dbReference type="PANTHER" id="PTHR11224">
    <property type="entry name" value="MAKORIN-RELATED"/>
    <property type="match status" value="1"/>
</dbReference>
<reference evidence="11" key="1">
    <citation type="submission" date="2023-03" db="EMBL/GenBank/DDBJ databases">
        <authorList>
            <person name="Steffen K."/>
            <person name="Cardenas P."/>
        </authorList>
    </citation>
    <scope>NUCLEOTIDE SEQUENCE</scope>
</reference>
<dbReference type="InterPro" id="IPR013083">
    <property type="entry name" value="Znf_RING/FYVE/PHD"/>
</dbReference>
<gene>
    <name evidence="11" type="ORF">GBAR_LOCUS16331</name>
</gene>
<evidence type="ECO:0000313" key="12">
    <source>
        <dbReference type="Proteomes" id="UP001174909"/>
    </source>
</evidence>